<name>A0A644YU19_9ZZZZ</name>
<sequence length="499" mass="55469">MESANILEVKSVSKSFPGVKALDKVQLAVRKGEIHALVGENGAGKSTLMKILSGVYTPDEGETILDGTPVKIRNPHHSEQLGISIVYQELSNFPAMSVAENIAVGDYPRNRIGALDYRKSAEMTQRILDEFELTDLKPGAYVRELSIGRQQVVEILKASSRNSKVLILDEPTSALTERETDLLFEIMKRLKSRGVSIIYISHRLDEIFRICDRTTVFRDGKFVITLDVDKTDKAQIVKYMVGRDVAYNYGAHSSEVREVLFEAKNIAYGDSVKDVSFRLHAGEVLGIAGLEGAGRTELVETLFGIRKKTSGKTFVSGKELHIKNPMIAKQNGIAYITKDRKRVGLFMGMSVDRNIMAANLDKFSQNGIIRFKKARENSIVYWKRFDIKTPTLKKLVVALSGGNQQKVLLAMWFTRNPRILIVDEPTRGIDVGTKEEIHKLIRKLASDGAGIIMISSDMPELLGASDRILVMFEGTVTGDVENYDLSEEKVVALASNELA</sequence>
<protein>
    <submittedName>
        <fullName evidence="10">Ribose import ATP-binding protein RbsA</fullName>
        <ecNumber evidence="10">3.6.3.17</ecNumber>
    </submittedName>
</protein>
<dbReference type="GO" id="GO:0005886">
    <property type="term" value="C:plasma membrane"/>
    <property type="evidence" value="ECO:0007669"/>
    <property type="project" value="UniProtKB-SubCell"/>
</dbReference>
<evidence type="ECO:0000256" key="5">
    <source>
        <dbReference type="ARBA" id="ARBA00022741"/>
    </source>
</evidence>
<evidence type="ECO:0000256" key="1">
    <source>
        <dbReference type="ARBA" id="ARBA00004202"/>
    </source>
</evidence>
<dbReference type="Pfam" id="PF00005">
    <property type="entry name" value="ABC_tran"/>
    <property type="match status" value="2"/>
</dbReference>
<dbReference type="GO" id="GO:0016887">
    <property type="term" value="F:ATP hydrolysis activity"/>
    <property type="evidence" value="ECO:0007669"/>
    <property type="project" value="InterPro"/>
</dbReference>
<dbReference type="EMBL" id="VSSQ01006084">
    <property type="protein sequence ID" value="MPM31478.1"/>
    <property type="molecule type" value="Genomic_DNA"/>
</dbReference>
<feature type="domain" description="ABC transporter" evidence="9">
    <location>
        <begin position="254"/>
        <end position="498"/>
    </location>
</feature>
<organism evidence="10">
    <name type="scientific">bioreactor metagenome</name>
    <dbReference type="NCBI Taxonomy" id="1076179"/>
    <lineage>
        <taxon>unclassified sequences</taxon>
        <taxon>metagenomes</taxon>
        <taxon>ecological metagenomes</taxon>
    </lineage>
</organism>
<comment type="subcellular location">
    <subcellularLocation>
        <location evidence="1">Cell membrane</location>
        <topology evidence="1">Peripheral membrane protein</topology>
    </subcellularLocation>
</comment>
<dbReference type="InterPro" id="IPR027417">
    <property type="entry name" value="P-loop_NTPase"/>
</dbReference>
<evidence type="ECO:0000256" key="7">
    <source>
        <dbReference type="ARBA" id="ARBA00022967"/>
    </source>
</evidence>
<keyword evidence="7" id="KW-1278">Translocase</keyword>
<keyword evidence="8" id="KW-0472">Membrane</keyword>
<evidence type="ECO:0000256" key="4">
    <source>
        <dbReference type="ARBA" id="ARBA00022737"/>
    </source>
</evidence>
<proteinExistence type="predicted"/>
<dbReference type="SMART" id="SM00382">
    <property type="entry name" value="AAA"/>
    <property type="match status" value="2"/>
</dbReference>
<dbReference type="FunFam" id="3.40.50.300:FF:000127">
    <property type="entry name" value="Ribose import ATP-binding protein RbsA"/>
    <property type="match status" value="1"/>
</dbReference>
<evidence type="ECO:0000256" key="6">
    <source>
        <dbReference type="ARBA" id="ARBA00022840"/>
    </source>
</evidence>
<dbReference type="SUPFAM" id="SSF52540">
    <property type="entry name" value="P-loop containing nucleoside triphosphate hydrolases"/>
    <property type="match status" value="2"/>
</dbReference>
<dbReference type="EC" id="3.6.3.17" evidence="10"/>
<dbReference type="InterPro" id="IPR017871">
    <property type="entry name" value="ABC_transporter-like_CS"/>
</dbReference>
<keyword evidence="6 10" id="KW-0067">ATP-binding</keyword>
<dbReference type="GO" id="GO:0005524">
    <property type="term" value="F:ATP binding"/>
    <property type="evidence" value="ECO:0007669"/>
    <property type="project" value="UniProtKB-KW"/>
</dbReference>
<keyword evidence="3" id="KW-1003">Cell membrane</keyword>
<dbReference type="CDD" id="cd03216">
    <property type="entry name" value="ABC_Carb_Monos_I"/>
    <property type="match status" value="1"/>
</dbReference>
<dbReference type="PROSITE" id="PS50893">
    <property type="entry name" value="ABC_TRANSPORTER_2"/>
    <property type="match status" value="2"/>
</dbReference>
<dbReference type="PANTHER" id="PTHR43790:SF9">
    <property type="entry name" value="GALACTOFURANOSE TRANSPORTER ATP-BINDING PROTEIN YTFR"/>
    <property type="match status" value="1"/>
</dbReference>
<dbReference type="AlphaFoldDB" id="A0A644YU19"/>
<dbReference type="InterPro" id="IPR003439">
    <property type="entry name" value="ABC_transporter-like_ATP-bd"/>
</dbReference>
<dbReference type="InterPro" id="IPR003593">
    <property type="entry name" value="AAA+_ATPase"/>
</dbReference>
<keyword evidence="10" id="KW-0378">Hydrolase</keyword>
<gene>
    <name evidence="10" type="primary">rbsA_37</name>
    <name evidence="10" type="ORF">SDC9_78033</name>
</gene>
<accession>A0A644YU19</accession>
<evidence type="ECO:0000256" key="3">
    <source>
        <dbReference type="ARBA" id="ARBA00022475"/>
    </source>
</evidence>
<dbReference type="PANTHER" id="PTHR43790">
    <property type="entry name" value="CARBOHYDRATE TRANSPORT ATP-BINDING PROTEIN MG119-RELATED"/>
    <property type="match status" value="1"/>
</dbReference>
<keyword evidence="4" id="KW-0677">Repeat</keyword>
<dbReference type="CDD" id="cd03215">
    <property type="entry name" value="ABC_Carb_Monos_II"/>
    <property type="match status" value="1"/>
</dbReference>
<reference evidence="10" key="1">
    <citation type="submission" date="2019-08" db="EMBL/GenBank/DDBJ databases">
        <authorList>
            <person name="Kucharzyk K."/>
            <person name="Murdoch R.W."/>
            <person name="Higgins S."/>
            <person name="Loffler F."/>
        </authorList>
    </citation>
    <scope>NUCLEOTIDE SEQUENCE</scope>
</reference>
<dbReference type="PROSITE" id="PS00211">
    <property type="entry name" value="ABC_TRANSPORTER_1"/>
    <property type="match status" value="1"/>
</dbReference>
<feature type="domain" description="ABC transporter" evidence="9">
    <location>
        <begin position="7"/>
        <end position="244"/>
    </location>
</feature>
<comment type="caution">
    <text evidence="10">The sequence shown here is derived from an EMBL/GenBank/DDBJ whole genome shotgun (WGS) entry which is preliminary data.</text>
</comment>
<evidence type="ECO:0000256" key="2">
    <source>
        <dbReference type="ARBA" id="ARBA00022448"/>
    </source>
</evidence>
<keyword evidence="2" id="KW-0813">Transport</keyword>
<dbReference type="Gene3D" id="3.40.50.300">
    <property type="entry name" value="P-loop containing nucleotide triphosphate hydrolases"/>
    <property type="match status" value="2"/>
</dbReference>
<evidence type="ECO:0000256" key="8">
    <source>
        <dbReference type="ARBA" id="ARBA00023136"/>
    </source>
</evidence>
<evidence type="ECO:0000313" key="10">
    <source>
        <dbReference type="EMBL" id="MPM31478.1"/>
    </source>
</evidence>
<dbReference type="InterPro" id="IPR050107">
    <property type="entry name" value="ABC_carbohydrate_import_ATPase"/>
</dbReference>
<keyword evidence="5" id="KW-0547">Nucleotide-binding</keyword>
<evidence type="ECO:0000259" key="9">
    <source>
        <dbReference type="PROSITE" id="PS50893"/>
    </source>
</evidence>